<dbReference type="InterPro" id="IPR036390">
    <property type="entry name" value="WH_DNA-bd_sf"/>
</dbReference>
<dbReference type="Pfam" id="PF03297">
    <property type="entry name" value="Ribosomal_S25"/>
    <property type="match status" value="1"/>
</dbReference>
<feature type="region of interest" description="Disordered" evidence="5">
    <location>
        <begin position="89"/>
        <end position="162"/>
    </location>
</feature>
<proteinExistence type="evidence at transcript level"/>
<feature type="compositionally biased region" description="Basic and acidic residues" evidence="5">
    <location>
        <begin position="139"/>
        <end position="149"/>
    </location>
</feature>
<accession>R4UJH1</accession>
<evidence type="ECO:0000256" key="3">
    <source>
        <dbReference type="ARBA" id="ARBA00023274"/>
    </source>
</evidence>
<dbReference type="PANTHER" id="PTHR12850">
    <property type="entry name" value="40S RIBOSOMAL PROTEIN S25"/>
    <property type="match status" value="1"/>
</dbReference>
<evidence type="ECO:0000256" key="2">
    <source>
        <dbReference type="ARBA" id="ARBA00022980"/>
    </source>
</evidence>
<comment type="similarity">
    <text evidence="1 4">Belongs to the eukaryotic ribosomal protein eS25 family.</text>
</comment>
<evidence type="ECO:0000256" key="4">
    <source>
        <dbReference type="RuleBase" id="RU366057"/>
    </source>
</evidence>
<organism evidence="6">
    <name type="scientific">Coptotermes formosanus</name>
    <name type="common">Formosan subterranean termite</name>
    <dbReference type="NCBI Taxonomy" id="36987"/>
    <lineage>
        <taxon>Eukaryota</taxon>
        <taxon>Metazoa</taxon>
        <taxon>Ecdysozoa</taxon>
        <taxon>Arthropoda</taxon>
        <taxon>Hexapoda</taxon>
        <taxon>Insecta</taxon>
        <taxon>Pterygota</taxon>
        <taxon>Neoptera</taxon>
        <taxon>Polyneoptera</taxon>
        <taxon>Dictyoptera</taxon>
        <taxon>Blattodea</taxon>
        <taxon>Blattoidea</taxon>
        <taxon>Termitoidae</taxon>
        <taxon>Rhinotermitidae</taxon>
        <taxon>Coptotermes</taxon>
    </lineage>
</organism>
<dbReference type="InterPro" id="IPR004977">
    <property type="entry name" value="Ribosomal_eS25"/>
</dbReference>
<dbReference type="EMBL" id="KC632395">
    <property type="protein sequence ID" value="AGM32209.1"/>
    <property type="molecule type" value="mRNA"/>
</dbReference>
<protein>
    <recommendedName>
        <fullName evidence="4">40S ribosomal protein S25</fullName>
    </recommendedName>
</protein>
<keyword evidence="2 4" id="KW-0689">Ribosomal protein</keyword>
<keyword evidence="3 4" id="KW-0687">Ribonucleoprotein</keyword>
<dbReference type="AlphaFoldDB" id="R4UJH1"/>
<name>R4UJH1_COPFO</name>
<dbReference type="SUPFAM" id="SSF46785">
    <property type="entry name" value="Winged helix' DNA-binding domain"/>
    <property type="match status" value="1"/>
</dbReference>
<feature type="compositionally biased region" description="Basic and acidic residues" evidence="5">
    <location>
        <begin position="114"/>
        <end position="131"/>
    </location>
</feature>
<dbReference type="GO" id="GO:0005840">
    <property type="term" value="C:ribosome"/>
    <property type="evidence" value="ECO:0007669"/>
    <property type="project" value="UniProtKB-KW"/>
</dbReference>
<evidence type="ECO:0000313" key="6">
    <source>
        <dbReference type="EMBL" id="AGM32209.1"/>
    </source>
</evidence>
<sequence length="162" mass="17085">MGMSAKAGKKKKWNQTAKKEKRDFAVILLPEVAKEIMNAIPNVKSITPGKLAEKYKISVTVARQVLKQLEVDGYVKLIVNESTLKAYAGTGKKNEVAEAAKEAKKGGKQQAKGKGKEGAEEPGNEGEKAEGETAAPKAGGDKKGGEAKKPQPKGGKGAAKKK</sequence>
<evidence type="ECO:0000256" key="1">
    <source>
        <dbReference type="ARBA" id="ARBA00009106"/>
    </source>
</evidence>
<feature type="compositionally biased region" description="Basic and acidic residues" evidence="5">
    <location>
        <begin position="92"/>
        <end position="105"/>
    </location>
</feature>
<dbReference type="Gene3D" id="3.30.63.20">
    <property type="match status" value="1"/>
</dbReference>
<reference evidence="6" key="1">
    <citation type="submission" date="2013-02" db="EMBL/GenBank/DDBJ databases">
        <title>Immune-Related transcriptome of Coptotermes formosanus Shiraki workers: the defense mechanism.</title>
        <authorList>
            <person name="Hussain A."/>
            <person name="Li Y.F."/>
            <person name="Wen S.Y."/>
        </authorList>
    </citation>
    <scope>NUCLEOTIDE SEQUENCE</scope>
</reference>
<dbReference type="GO" id="GO:1990904">
    <property type="term" value="C:ribonucleoprotein complex"/>
    <property type="evidence" value="ECO:0007669"/>
    <property type="project" value="UniProtKB-KW"/>
</dbReference>
<evidence type="ECO:0000256" key="5">
    <source>
        <dbReference type="SAM" id="MobiDB-lite"/>
    </source>
</evidence>